<keyword evidence="6" id="KW-1185">Reference proteome</keyword>
<dbReference type="InterPro" id="IPR053888">
    <property type="entry name" value="MRM3-like_sub_bind"/>
</dbReference>
<evidence type="ECO:0000313" key="5">
    <source>
        <dbReference type="EMBL" id="SJZ83926.1"/>
    </source>
</evidence>
<dbReference type="EMBL" id="FUWO01000025">
    <property type="protein sequence ID" value="SJZ83926.1"/>
    <property type="molecule type" value="Genomic_DNA"/>
</dbReference>
<comment type="similarity">
    <text evidence="1">Belongs to the class IV-like SAM-binding methyltransferase superfamily. RNA methyltransferase TrmH family.</text>
</comment>
<protein>
    <submittedName>
        <fullName evidence="5">RNA methyltransferase, TrmH family</fullName>
    </submittedName>
</protein>
<evidence type="ECO:0000256" key="3">
    <source>
        <dbReference type="ARBA" id="ARBA00022679"/>
    </source>
</evidence>
<sequence>MLKITSKQNAQLKQWRKLATTKGRKQSGQYMIEGIHLIEEALQSGAKIKYLIYSEHYLAKNEPFKMKHSAEEVLLADNCLAELSQTETTQGIFAIIEMRSKPTAITKEFKRILLVDAVQDPGNLGTLIRTADAANYDAIILGTGTVDVYNDKVIRSTQGSLWHLPIIQADLNEWIPQAQQQGTTVLATALHQTAIDYRQVEVKEATAVAILVGNEGQGVNQSLIELADQSIYIPMPGQAESLNVGVAGAILMFKFVNE</sequence>
<evidence type="ECO:0000313" key="6">
    <source>
        <dbReference type="Proteomes" id="UP000189941"/>
    </source>
</evidence>
<dbReference type="AlphaFoldDB" id="A0A1T4NY00"/>
<feature type="domain" description="RNA 2-O ribose methyltransferase substrate binding" evidence="4">
    <location>
        <begin position="31"/>
        <end position="102"/>
    </location>
</feature>
<dbReference type="CDD" id="cd18095">
    <property type="entry name" value="SpoU-like_rRNA-MTase"/>
    <property type="match status" value="1"/>
</dbReference>
<evidence type="ECO:0000259" key="4">
    <source>
        <dbReference type="SMART" id="SM00967"/>
    </source>
</evidence>
<dbReference type="SUPFAM" id="SSF75217">
    <property type="entry name" value="alpha/beta knot"/>
    <property type="match status" value="1"/>
</dbReference>
<evidence type="ECO:0000256" key="2">
    <source>
        <dbReference type="ARBA" id="ARBA00022603"/>
    </source>
</evidence>
<dbReference type="GO" id="GO:0006396">
    <property type="term" value="P:RNA processing"/>
    <property type="evidence" value="ECO:0007669"/>
    <property type="project" value="InterPro"/>
</dbReference>
<reference evidence="6" key="1">
    <citation type="submission" date="2017-02" db="EMBL/GenBank/DDBJ databases">
        <authorList>
            <person name="Varghese N."/>
            <person name="Submissions S."/>
        </authorList>
    </citation>
    <scope>NUCLEOTIDE SEQUENCE [LARGE SCALE GENOMIC DNA]</scope>
    <source>
        <strain evidence="6">DSM 15739</strain>
    </source>
</reference>
<keyword evidence="3 5" id="KW-0808">Transferase</keyword>
<dbReference type="InterPro" id="IPR029026">
    <property type="entry name" value="tRNA_m1G_MTases_N"/>
</dbReference>
<dbReference type="InterPro" id="IPR029028">
    <property type="entry name" value="Alpha/beta_knot_MTases"/>
</dbReference>
<dbReference type="GO" id="GO:0003723">
    <property type="term" value="F:RNA binding"/>
    <property type="evidence" value="ECO:0007669"/>
    <property type="project" value="InterPro"/>
</dbReference>
<dbReference type="InterPro" id="IPR051259">
    <property type="entry name" value="rRNA_Methyltransferase"/>
</dbReference>
<dbReference type="GO" id="GO:0032259">
    <property type="term" value="P:methylation"/>
    <property type="evidence" value="ECO:0007669"/>
    <property type="project" value="UniProtKB-KW"/>
</dbReference>
<dbReference type="SUPFAM" id="SSF55315">
    <property type="entry name" value="L30e-like"/>
    <property type="match status" value="1"/>
</dbReference>
<dbReference type="PANTHER" id="PTHR43191">
    <property type="entry name" value="RRNA METHYLTRANSFERASE 3"/>
    <property type="match status" value="1"/>
</dbReference>
<evidence type="ECO:0000256" key="1">
    <source>
        <dbReference type="ARBA" id="ARBA00007228"/>
    </source>
</evidence>
<dbReference type="RefSeq" id="WP_078756565.1">
    <property type="nucleotide sequence ID" value="NZ_FUWO01000025.1"/>
</dbReference>
<dbReference type="GO" id="GO:0008173">
    <property type="term" value="F:RNA methyltransferase activity"/>
    <property type="evidence" value="ECO:0007669"/>
    <property type="project" value="InterPro"/>
</dbReference>
<dbReference type="Gene3D" id="3.30.1330.30">
    <property type="match status" value="1"/>
</dbReference>
<dbReference type="Pfam" id="PF22435">
    <property type="entry name" value="MRM3-like_sub_bind"/>
    <property type="match status" value="1"/>
</dbReference>
<dbReference type="OrthoDB" id="9794400at2"/>
<dbReference type="InterPro" id="IPR029064">
    <property type="entry name" value="Ribosomal_eL30-like_sf"/>
</dbReference>
<dbReference type="GO" id="GO:0005737">
    <property type="term" value="C:cytoplasm"/>
    <property type="evidence" value="ECO:0007669"/>
    <property type="project" value="UniProtKB-ARBA"/>
</dbReference>
<keyword evidence="2 5" id="KW-0489">Methyltransferase</keyword>
<dbReference type="PANTHER" id="PTHR43191:SF2">
    <property type="entry name" value="RRNA METHYLTRANSFERASE 3, MITOCHONDRIAL"/>
    <property type="match status" value="1"/>
</dbReference>
<dbReference type="Proteomes" id="UP000189941">
    <property type="component" value="Unassembled WGS sequence"/>
</dbReference>
<dbReference type="STRING" id="1121925.SAMN02746011_01892"/>
<dbReference type="SMART" id="SM00967">
    <property type="entry name" value="SpoU_sub_bind"/>
    <property type="match status" value="1"/>
</dbReference>
<dbReference type="InterPro" id="IPR001537">
    <property type="entry name" value="SpoU_MeTrfase"/>
</dbReference>
<dbReference type="Pfam" id="PF00588">
    <property type="entry name" value="SpoU_methylase"/>
    <property type="match status" value="1"/>
</dbReference>
<gene>
    <name evidence="5" type="ORF">SAMN02746011_01892</name>
</gene>
<proteinExistence type="inferred from homology"/>
<name>A0A1T4NY00_9LACT</name>
<accession>A0A1T4NY00</accession>
<dbReference type="InterPro" id="IPR013123">
    <property type="entry name" value="SpoU_subst-bd"/>
</dbReference>
<dbReference type="Gene3D" id="3.40.1280.10">
    <property type="match status" value="1"/>
</dbReference>
<organism evidence="5 6">
    <name type="scientific">Globicatella sulfidifaciens DSM 15739</name>
    <dbReference type="NCBI Taxonomy" id="1121925"/>
    <lineage>
        <taxon>Bacteria</taxon>
        <taxon>Bacillati</taxon>
        <taxon>Bacillota</taxon>
        <taxon>Bacilli</taxon>
        <taxon>Lactobacillales</taxon>
        <taxon>Aerococcaceae</taxon>
        <taxon>Globicatella</taxon>
    </lineage>
</organism>